<evidence type="ECO:0000256" key="7">
    <source>
        <dbReference type="ARBA" id="ARBA00029502"/>
    </source>
</evidence>
<dbReference type="Gene3D" id="1.10.10.10">
    <property type="entry name" value="Winged helix-like DNA-binding domain superfamily/Winged helix DNA-binding domain"/>
    <property type="match status" value="1"/>
</dbReference>
<dbReference type="Proteomes" id="UP000310066">
    <property type="component" value="Unassembled WGS sequence"/>
</dbReference>
<accession>A0A4U0VK29</accession>
<proteinExistence type="inferred from homology"/>
<dbReference type="PANTHER" id="PTHR23058">
    <property type="entry name" value="PEROXISOMAL MEMBRANE PROTEIN PEX14"/>
    <property type="match status" value="1"/>
</dbReference>
<evidence type="ECO:0000256" key="4">
    <source>
        <dbReference type="ARBA" id="ARBA00023010"/>
    </source>
</evidence>
<keyword evidence="5 10" id="KW-0472">Membrane</keyword>
<organism evidence="13 14">
    <name type="scientific">Friedmanniomyces endolithicus</name>
    <dbReference type="NCBI Taxonomy" id="329885"/>
    <lineage>
        <taxon>Eukaryota</taxon>
        <taxon>Fungi</taxon>
        <taxon>Dikarya</taxon>
        <taxon>Ascomycota</taxon>
        <taxon>Pezizomycotina</taxon>
        <taxon>Dothideomycetes</taxon>
        <taxon>Dothideomycetidae</taxon>
        <taxon>Mycosphaerellales</taxon>
        <taxon>Teratosphaeriaceae</taxon>
        <taxon>Friedmanniomyces</taxon>
    </lineage>
</organism>
<dbReference type="EMBL" id="NAJP01000001">
    <property type="protein sequence ID" value="TKA49574.1"/>
    <property type="molecule type" value="Genomic_DNA"/>
</dbReference>
<comment type="similarity">
    <text evidence="1 10">Belongs to the peroxin-14 family.</text>
</comment>
<dbReference type="AlphaFoldDB" id="A0A4U0VK29"/>
<feature type="domain" description="Peroxisome membrane anchor protein Pex14p N-terminal" evidence="12">
    <location>
        <begin position="3"/>
        <end position="47"/>
    </location>
</feature>
<dbReference type="OrthoDB" id="5549158at2759"/>
<dbReference type="PANTHER" id="PTHR23058:SF0">
    <property type="entry name" value="PEROXISOMAL MEMBRANE PROTEIN PEX14"/>
    <property type="match status" value="1"/>
</dbReference>
<reference evidence="13 14" key="1">
    <citation type="submission" date="2017-03" db="EMBL/GenBank/DDBJ databases">
        <title>Genomes of endolithic fungi from Antarctica.</title>
        <authorList>
            <person name="Coleine C."/>
            <person name="Masonjones S."/>
            <person name="Stajich J.E."/>
        </authorList>
    </citation>
    <scope>NUCLEOTIDE SEQUENCE [LARGE SCALE GENOMIC DNA]</scope>
    <source>
        <strain evidence="13 14">CCFEE 5311</strain>
    </source>
</reference>
<dbReference type="GO" id="GO:0005778">
    <property type="term" value="C:peroxisomal membrane"/>
    <property type="evidence" value="ECO:0007669"/>
    <property type="project" value="UniProtKB-SubCell"/>
</dbReference>
<dbReference type="InterPro" id="IPR025655">
    <property type="entry name" value="PEX14"/>
</dbReference>
<comment type="subcellular location">
    <subcellularLocation>
        <location evidence="9 10">Peroxisome membrane</location>
    </subcellularLocation>
</comment>
<keyword evidence="4" id="KW-0811">Translocation</keyword>
<evidence type="ECO:0000313" key="13">
    <source>
        <dbReference type="EMBL" id="TKA49574.1"/>
    </source>
</evidence>
<comment type="caution">
    <text evidence="13">The sequence shown here is derived from an EMBL/GenBank/DDBJ whole genome shotgun (WGS) entry which is preliminary data.</text>
</comment>
<evidence type="ECO:0000313" key="14">
    <source>
        <dbReference type="Proteomes" id="UP000310066"/>
    </source>
</evidence>
<dbReference type="GO" id="GO:0005102">
    <property type="term" value="F:signaling receptor binding"/>
    <property type="evidence" value="ECO:0007669"/>
    <property type="project" value="TreeGrafter"/>
</dbReference>
<dbReference type="InterPro" id="IPR006785">
    <property type="entry name" value="Pex14_N"/>
</dbReference>
<evidence type="ECO:0000256" key="11">
    <source>
        <dbReference type="SAM" id="MobiDB-lite"/>
    </source>
</evidence>
<dbReference type="Pfam" id="PF04695">
    <property type="entry name" value="Pex14_N"/>
    <property type="match status" value="1"/>
</dbReference>
<comment type="function">
    <text evidence="10">Component of the PEX13-PEX14 docking complex, a translocon channel that specifically mediates the import of peroxisomal cargo proteins bound to PEX5 receptor. The PEX13-PEX14 docking complex forms a large import pore which can be opened to a diameter of about 9 nm. Mechanistically, PEX5 receptor along with cargo proteins associates with the PEX14 subunit of the PEX13-PEX14 docking complex in the cytosol, leading to the insertion of the receptor into the organelle membrane with the concomitant translocation of the cargo into the peroxisome matrix.</text>
</comment>
<dbReference type="STRING" id="329885.A0A4U0VK29"/>
<keyword evidence="3 10" id="KW-0653">Protein transport</keyword>
<evidence type="ECO:0000259" key="12">
    <source>
        <dbReference type="Pfam" id="PF04695"/>
    </source>
</evidence>
<evidence type="ECO:0000256" key="3">
    <source>
        <dbReference type="ARBA" id="ARBA00022927"/>
    </source>
</evidence>
<keyword evidence="2 10" id="KW-0813">Transport</keyword>
<evidence type="ECO:0000256" key="10">
    <source>
        <dbReference type="RuleBase" id="RU367032"/>
    </source>
</evidence>
<feature type="compositionally biased region" description="Low complexity" evidence="11">
    <location>
        <begin position="56"/>
        <end position="89"/>
    </location>
</feature>
<protein>
    <recommendedName>
        <fullName evidence="7 10">Peroxisomal membrane protein PEX14</fullName>
    </recommendedName>
    <alternativeName>
        <fullName evidence="8 10">Peroxin-14</fullName>
    </alternativeName>
</protein>
<evidence type="ECO:0000256" key="6">
    <source>
        <dbReference type="ARBA" id="ARBA00023140"/>
    </source>
</evidence>
<evidence type="ECO:0000256" key="8">
    <source>
        <dbReference type="ARBA" id="ARBA00029691"/>
    </source>
</evidence>
<feature type="region of interest" description="Disordered" evidence="11">
    <location>
        <begin position="42"/>
        <end position="95"/>
    </location>
</feature>
<sequence length="194" mass="22114">MVREELIDGAITFLQDTSVASAPVEQKIAFLRSKNLTQEEIDASLARVGQPPQTSQNQAAYSPQQQPQYRQQQSPQYNQNNGYPQQQPYWPQPLPESPRRDWRDYFIMATLLGGVGYGLYWTAQRYITPLIAPPTPPQLEQDKSHIDASFDKAFALLDQLATDTQELKDSEKARTERLDQALSEVEMWKASLGR</sequence>
<dbReference type="GO" id="GO:1990429">
    <property type="term" value="C:peroxisomal importomer complex"/>
    <property type="evidence" value="ECO:0007669"/>
    <property type="project" value="TreeGrafter"/>
</dbReference>
<evidence type="ECO:0000256" key="2">
    <source>
        <dbReference type="ARBA" id="ARBA00022448"/>
    </source>
</evidence>
<name>A0A4U0VK29_9PEZI</name>
<gene>
    <name evidence="13" type="ORF">B0A54_00241</name>
</gene>
<evidence type="ECO:0000256" key="5">
    <source>
        <dbReference type="ARBA" id="ARBA00023136"/>
    </source>
</evidence>
<evidence type="ECO:0000256" key="1">
    <source>
        <dbReference type="ARBA" id="ARBA00005443"/>
    </source>
</evidence>
<dbReference type="GO" id="GO:0016560">
    <property type="term" value="P:protein import into peroxisome matrix, docking"/>
    <property type="evidence" value="ECO:0007669"/>
    <property type="project" value="UniProtKB-UniRule"/>
</dbReference>
<dbReference type="InterPro" id="IPR036388">
    <property type="entry name" value="WH-like_DNA-bd_sf"/>
</dbReference>
<evidence type="ECO:0000256" key="9">
    <source>
        <dbReference type="ARBA" id="ARBA00046271"/>
    </source>
</evidence>
<keyword evidence="6 10" id="KW-0576">Peroxisome</keyword>